<organism evidence="1 2">
    <name type="scientific">Austropuccinia psidii MF-1</name>
    <dbReference type="NCBI Taxonomy" id="1389203"/>
    <lineage>
        <taxon>Eukaryota</taxon>
        <taxon>Fungi</taxon>
        <taxon>Dikarya</taxon>
        <taxon>Basidiomycota</taxon>
        <taxon>Pucciniomycotina</taxon>
        <taxon>Pucciniomycetes</taxon>
        <taxon>Pucciniales</taxon>
        <taxon>Sphaerophragmiaceae</taxon>
        <taxon>Austropuccinia</taxon>
    </lineage>
</organism>
<dbReference type="OrthoDB" id="3246760at2759"/>
<evidence type="ECO:0000313" key="2">
    <source>
        <dbReference type="Proteomes" id="UP000765509"/>
    </source>
</evidence>
<keyword evidence="2" id="KW-1185">Reference proteome</keyword>
<proteinExistence type="predicted"/>
<comment type="caution">
    <text evidence="1">The sequence shown here is derived from an EMBL/GenBank/DDBJ whole genome shotgun (WGS) entry which is preliminary data.</text>
</comment>
<protein>
    <submittedName>
        <fullName evidence="1">Uncharacterized protein</fullName>
    </submittedName>
</protein>
<dbReference type="EMBL" id="AVOT02014097">
    <property type="protein sequence ID" value="MBW0497287.1"/>
    <property type="molecule type" value="Genomic_DNA"/>
</dbReference>
<evidence type="ECO:0000313" key="1">
    <source>
        <dbReference type="EMBL" id="MBW0497287.1"/>
    </source>
</evidence>
<gene>
    <name evidence="1" type="ORF">O181_037002</name>
</gene>
<name>A0A9Q3D856_9BASI</name>
<reference evidence="1" key="1">
    <citation type="submission" date="2021-03" db="EMBL/GenBank/DDBJ databases">
        <title>Draft genome sequence of rust myrtle Austropuccinia psidii MF-1, a brazilian biotype.</title>
        <authorList>
            <person name="Quecine M.C."/>
            <person name="Pachon D.M.R."/>
            <person name="Bonatelli M.L."/>
            <person name="Correr F.H."/>
            <person name="Franceschini L.M."/>
            <person name="Leite T.F."/>
            <person name="Margarido G.R.A."/>
            <person name="Almeida C.A."/>
            <person name="Ferrarezi J.A."/>
            <person name="Labate C.A."/>
        </authorList>
    </citation>
    <scope>NUCLEOTIDE SEQUENCE</scope>
    <source>
        <strain evidence="1">MF-1</strain>
    </source>
</reference>
<sequence>MPKASQRLPLHQTLNSLQLINALKYDSDSDIQEDIILLHMITSQRYINPCRRYPSYYMYTMNDLQTLSSESFDSYVGPHMNHLKNWLHKFKLIKPFKNHHKTNNTILPSNWLWHYQG</sequence>
<accession>A0A9Q3D856</accession>
<dbReference type="AlphaFoldDB" id="A0A9Q3D856"/>
<dbReference type="Proteomes" id="UP000765509">
    <property type="component" value="Unassembled WGS sequence"/>
</dbReference>